<dbReference type="AlphaFoldDB" id="A0A9W9KXT5"/>
<evidence type="ECO:0000256" key="1">
    <source>
        <dbReference type="ARBA" id="ARBA00004123"/>
    </source>
</evidence>
<dbReference type="GO" id="GO:0001228">
    <property type="term" value="F:DNA-binding transcription activator activity, RNA polymerase II-specific"/>
    <property type="evidence" value="ECO:0007669"/>
    <property type="project" value="TreeGrafter"/>
</dbReference>
<accession>A0A9W9KXT5</accession>
<dbReference type="Proteomes" id="UP001149079">
    <property type="component" value="Unassembled WGS sequence"/>
</dbReference>
<gene>
    <name evidence="4" type="ORF">N7515_008787</name>
</gene>
<feature type="region of interest" description="Disordered" evidence="3">
    <location>
        <begin position="186"/>
        <end position="222"/>
    </location>
</feature>
<dbReference type="InterPro" id="IPR050936">
    <property type="entry name" value="AP-1-like"/>
</dbReference>
<comment type="caution">
    <text evidence="4">The sequence shown here is derived from an EMBL/GenBank/DDBJ whole genome shotgun (WGS) entry which is preliminary data.</text>
</comment>
<comment type="subcellular location">
    <subcellularLocation>
        <location evidence="1">Nucleus</location>
    </subcellularLocation>
</comment>
<dbReference type="SUPFAM" id="SSF57959">
    <property type="entry name" value="Leucine zipper domain"/>
    <property type="match status" value="1"/>
</dbReference>
<keyword evidence="5" id="KW-1185">Reference proteome</keyword>
<feature type="compositionally biased region" description="Basic and acidic residues" evidence="3">
    <location>
        <begin position="79"/>
        <end position="105"/>
    </location>
</feature>
<evidence type="ECO:0000313" key="5">
    <source>
        <dbReference type="Proteomes" id="UP001149079"/>
    </source>
</evidence>
<reference evidence="4" key="2">
    <citation type="journal article" date="2023" name="IMA Fungus">
        <title>Comparative genomic study of the Penicillium genus elucidates a diverse pangenome and 15 lateral gene transfer events.</title>
        <authorList>
            <person name="Petersen C."/>
            <person name="Sorensen T."/>
            <person name="Nielsen M.R."/>
            <person name="Sondergaard T.E."/>
            <person name="Sorensen J.L."/>
            <person name="Fitzpatrick D.A."/>
            <person name="Frisvad J.C."/>
            <person name="Nielsen K.L."/>
        </authorList>
    </citation>
    <scope>NUCLEOTIDE SEQUENCE</scope>
    <source>
        <strain evidence="4">IBT 22155</strain>
    </source>
</reference>
<protein>
    <submittedName>
        <fullName evidence="4">Uncharacterized protein</fullName>
    </submittedName>
</protein>
<dbReference type="GO" id="GO:0090575">
    <property type="term" value="C:RNA polymerase II transcription regulator complex"/>
    <property type="evidence" value="ECO:0007669"/>
    <property type="project" value="TreeGrafter"/>
</dbReference>
<proteinExistence type="predicted"/>
<feature type="compositionally biased region" description="Polar residues" evidence="3">
    <location>
        <begin position="190"/>
        <end position="222"/>
    </location>
</feature>
<evidence type="ECO:0000256" key="2">
    <source>
        <dbReference type="ARBA" id="ARBA00023242"/>
    </source>
</evidence>
<dbReference type="Gene3D" id="1.20.5.170">
    <property type="match status" value="1"/>
</dbReference>
<dbReference type="GeneID" id="81408701"/>
<feature type="region of interest" description="Disordered" evidence="3">
    <location>
        <begin position="32"/>
        <end position="123"/>
    </location>
</feature>
<keyword evidence="2" id="KW-0539">Nucleus</keyword>
<evidence type="ECO:0000313" key="4">
    <source>
        <dbReference type="EMBL" id="KAJ5124962.1"/>
    </source>
</evidence>
<reference evidence="4" key="1">
    <citation type="submission" date="2022-11" db="EMBL/GenBank/DDBJ databases">
        <authorList>
            <person name="Petersen C."/>
        </authorList>
    </citation>
    <scope>NUCLEOTIDE SEQUENCE</scope>
    <source>
        <strain evidence="4">IBT 22155</strain>
    </source>
</reference>
<name>A0A9W9KXT5_9EURO</name>
<dbReference type="CDD" id="cd14688">
    <property type="entry name" value="bZIP_YAP"/>
    <property type="match status" value="1"/>
</dbReference>
<dbReference type="OrthoDB" id="2590011at2759"/>
<dbReference type="RefSeq" id="XP_056519361.1">
    <property type="nucleotide sequence ID" value="XM_056669531.1"/>
</dbReference>
<dbReference type="PANTHER" id="PTHR40621:SF6">
    <property type="entry name" value="AP-1-LIKE TRANSCRIPTION FACTOR YAP1-RELATED"/>
    <property type="match status" value="1"/>
</dbReference>
<evidence type="ECO:0000256" key="3">
    <source>
        <dbReference type="SAM" id="MobiDB-lite"/>
    </source>
</evidence>
<dbReference type="GO" id="GO:0000976">
    <property type="term" value="F:transcription cis-regulatory region binding"/>
    <property type="evidence" value="ECO:0007669"/>
    <property type="project" value="InterPro"/>
</dbReference>
<organism evidence="4 5">
    <name type="scientific">Penicillium bovifimosum</name>
    <dbReference type="NCBI Taxonomy" id="126998"/>
    <lineage>
        <taxon>Eukaryota</taxon>
        <taxon>Fungi</taxon>
        <taxon>Dikarya</taxon>
        <taxon>Ascomycota</taxon>
        <taxon>Pezizomycotina</taxon>
        <taxon>Eurotiomycetes</taxon>
        <taxon>Eurotiomycetidae</taxon>
        <taxon>Eurotiales</taxon>
        <taxon>Aspergillaceae</taxon>
        <taxon>Penicillium</taxon>
    </lineage>
</organism>
<dbReference type="PANTHER" id="PTHR40621">
    <property type="entry name" value="TRANSCRIPTION FACTOR KAPC-RELATED"/>
    <property type="match status" value="1"/>
</dbReference>
<dbReference type="EMBL" id="JAPQKL010000006">
    <property type="protein sequence ID" value="KAJ5124962.1"/>
    <property type="molecule type" value="Genomic_DNA"/>
</dbReference>
<sequence length="451" mass="49887">MPTNPEADARYVKRNFSTFQVANFIAPMALRLGPRPRSARCRSPEEPQTPTNKGFGSEILKIFGGGGSGSAPAGGLKKMTRDGQQPKRRGPKPDSKPALTRRQELNRQAQRTHRERKEQYMRSLETEVSRLREAYTTEIAEATATIRQHKEMMHAIREENDILREILVAHGIQYEVDLERRRAERPPMAFQSSPVTVTGSSTASHTAPLTHSGSNHNTTPATTISSGMSPLGNGMDHSDVSPSMGYIPQQQVYQTGAGEHPMSMDHSSCAPVDSMQPMPAVRGGVFEKDPQLQVDFILTLEGPCREHTDYLCRRSITEADDEDMPFSGHALMATCPPPSYLAKTTPEQPYPHKAPDLPHANLSTLLNLSRQLVTEGQITPIMALQCLKNHELYPTLSRDDVKIIIDTLNTKVRCYGFGAVVEDFELMDCLSSVLGTKVDLGMSRADESMYG</sequence>
<dbReference type="InterPro" id="IPR046347">
    <property type="entry name" value="bZIP_sf"/>
</dbReference>